<dbReference type="EMBL" id="FUXX01000034">
    <property type="protein sequence ID" value="SKA66217.1"/>
    <property type="molecule type" value="Genomic_DNA"/>
</dbReference>
<gene>
    <name evidence="1" type="ORF">SAMN02745213_01780</name>
</gene>
<dbReference type="RefSeq" id="WP_078929159.1">
    <property type="nucleotide sequence ID" value="NZ_FUXX01000034.1"/>
</dbReference>
<protein>
    <recommendedName>
        <fullName evidence="3">Ribbon-helix-helix protein, copG family</fullName>
    </recommendedName>
</protein>
<dbReference type="AlphaFoldDB" id="A0A1T4VMQ2"/>
<dbReference type="Proteomes" id="UP000242432">
    <property type="component" value="Unassembled WGS sequence"/>
</dbReference>
<reference evidence="2" key="1">
    <citation type="submission" date="2017-02" db="EMBL/GenBank/DDBJ databases">
        <authorList>
            <person name="Varghese N."/>
            <person name="Submissions S."/>
        </authorList>
    </citation>
    <scope>NUCLEOTIDE SEQUENCE [LARGE SCALE GENOMIC DNA]</scope>
    <source>
        <strain evidence="2">DSM 3072</strain>
    </source>
</reference>
<organism evidence="1 2">
    <name type="scientific">Succinivibrio dextrinosolvens DSM 3072</name>
    <dbReference type="NCBI Taxonomy" id="1123324"/>
    <lineage>
        <taxon>Bacteria</taxon>
        <taxon>Pseudomonadati</taxon>
        <taxon>Pseudomonadota</taxon>
        <taxon>Gammaproteobacteria</taxon>
        <taxon>Aeromonadales</taxon>
        <taxon>Succinivibrionaceae</taxon>
        <taxon>Succinivibrio</taxon>
    </lineage>
</organism>
<evidence type="ECO:0008006" key="3">
    <source>
        <dbReference type="Google" id="ProtNLM"/>
    </source>
</evidence>
<name>A0A1T4VMQ2_9GAMM</name>
<keyword evidence="2" id="KW-1185">Reference proteome</keyword>
<evidence type="ECO:0000313" key="2">
    <source>
        <dbReference type="Proteomes" id="UP000242432"/>
    </source>
</evidence>
<proteinExistence type="predicted"/>
<sequence length="244" mass="29310">MNRFTEDLKKTEEYEEVLGADAFPHRERGKAGRPLSTDKKIQMKLYSTEDNKENLEYMARQYGLSSSQFVELAVSRIYEMALDKRSEFLQREMVSQEEFDRRTDKLTNRQCHARWIRDLELNLLRKIQFSQGKFSPAEMIETFAYINHHQYEDQLLVRSLEFKRLLKAKGFRDDEISKITNFIFRVIENFSNNRMLYLTEAYRTLWKIENFYCESISDLKINRKAEDMQVSEQNMLLKLVLEPH</sequence>
<accession>A0A1T4VMQ2</accession>
<evidence type="ECO:0000313" key="1">
    <source>
        <dbReference type="EMBL" id="SKA66217.1"/>
    </source>
</evidence>